<dbReference type="PANTHER" id="PTHR10151">
    <property type="entry name" value="ECTONUCLEOTIDE PYROPHOSPHATASE/PHOSPHODIESTERASE"/>
    <property type="match status" value="1"/>
</dbReference>
<dbReference type="GeneID" id="68856184"/>
<dbReference type="EMBL" id="CP064787">
    <property type="protein sequence ID" value="QSG06957.1"/>
    <property type="molecule type" value="Genomic_DNA"/>
</dbReference>
<dbReference type="RefSeq" id="WP_229113430.1">
    <property type="nucleotide sequence ID" value="NZ_CP064787.1"/>
</dbReference>
<gene>
    <name evidence="1" type="ORF">HSR121_2637</name>
</gene>
<sequence length="300" mass="34043">MVLVVLALDAVDVRHAEDFGCENILLDEHTEMKSVAHRLDHPHTGEAWPSIATGLHPTEHGITGHGEWDNPILTVASRAAHTLNVSGSIRSKVGDTIKENTNQEWKLTTVSDPTFLDGETRAVHNWPGVYRNEALQYIWRLFQDAKDDTISKETFVREAYTEAASKFGWVKEAMTYNVEVAATHIHVLDVLGHMFAEDREQYREQYQKIDERVGEIRDTLGPDDNLLILSDHGMEASWIDEDEDYGSHSWRAIASSTVGSPPEHALDVRDWVEDHVEQIEADRTRADLPEEQLRQLGYVE</sequence>
<dbReference type="InterPro" id="IPR002591">
    <property type="entry name" value="Phosphodiest/P_Trfase"/>
</dbReference>
<reference evidence="1" key="1">
    <citation type="submission" date="2020-11" db="EMBL/GenBank/DDBJ databases">
        <title>Carbohydrate-dependent, anaerobic sulfur respiration: A novel catabolism in halophilic archaea.</title>
        <authorList>
            <person name="Sorokin D.Y."/>
            <person name="Messina E."/>
            <person name="Smedile F."/>
            <person name="La Cono V."/>
            <person name="Hallsworth J.E."/>
            <person name="Yakimov M.M."/>
        </authorList>
    </citation>
    <scope>NUCLEOTIDE SEQUENCE</scope>
    <source>
        <strain evidence="1">HSR12-1</strain>
    </source>
</reference>
<dbReference type="AlphaFoldDB" id="A0A897N2M8"/>
<accession>A0A897N2M8</accession>
<dbReference type="Proteomes" id="UP000663525">
    <property type="component" value="Chromosome"/>
</dbReference>
<name>A0A897N2M8_9EURY</name>
<dbReference type="Gene3D" id="3.40.720.10">
    <property type="entry name" value="Alkaline Phosphatase, subunit A"/>
    <property type="match status" value="1"/>
</dbReference>
<dbReference type="InterPro" id="IPR017850">
    <property type="entry name" value="Alkaline_phosphatase_core_sf"/>
</dbReference>
<evidence type="ECO:0000313" key="1">
    <source>
        <dbReference type="EMBL" id="QSG06957.1"/>
    </source>
</evidence>
<proteinExistence type="predicted"/>
<dbReference type="GO" id="GO:0016787">
    <property type="term" value="F:hydrolase activity"/>
    <property type="evidence" value="ECO:0007669"/>
    <property type="project" value="UniProtKB-ARBA"/>
</dbReference>
<organism evidence="1 2">
    <name type="scientific">Halapricum desulfuricans</name>
    <dbReference type="NCBI Taxonomy" id="2841257"/>
    <lineage>
        <taxon>Archaea</taxon>
        <taxon>Methanobacteriati</taxon>
        <taxon>Methanobacteriota</taxon>
        <taxon>Stenosarchaea group</taxon>
        <taxon>Halobacteria</taxon>
        <taxon>Halobacteriales</taxon>
        <taxon>Haloarculaceae</taxon>
        <taxon>Halapricum</taxon>
    </lineage>
</organism>
<dbReference type="Pfam" id="PF01663">
    <property type="entry name" value="Phosphodiest"/>
    <property type="match status" value="1"/>
</dbReference>
<evidence type="ECO:0000313" key="2">
    <source>
        <dbReference type="Proteomes" id="UP000663525"/>
    </source>
</evidence>
<dbReference type="PANTHER" id="PTHR10151:SF120">
    <property type="entry name" value="BIS(5'-ADENOSYL)-TRIPHOSPHATASE"/>
    <property type="match status" value="1"/>
</dbReference>
<protein>
    <submittedName>
        <fullName evidence="1">Phosphodiesterase of AP superfamily</fullName>
    </submittedName>
</protein>
<dbReference type="SUPFAM" id="SSF53649">
    <property type="entry name" value="Alkaline phosphatase-like"/>
    <property type="match status" value="1"/>
</dbReference>